<dbReference type="SUPFAM" id="SSF81383">
    <property type="entry name" value="F-box domain"/>
    <property type="match status" value="1"/>
</dbReference>
<evidence type="ECO:0000259" key="2">
    <source>
        <dbReference type="PROSITE" id="PS50181"/>
    </source>
</evidence>
<evidence type="ECO:0000313" key="3">
    <source>
        <dbReference type="EMBL" id="KIY61089.1"/>
    </source>
</evidence>
<dbReference type="Pfam" id="PF00646">
    <property type="entry name" value="F-box"/>
    <property type="match status" value="1"/>
</dbReference>
<proteinExistence type="predicted"/>
<protein>
    <recommendedName>
        <fullName evidence="2">F-box domain-containing protein</fullName>
    </recommendedName>
</protein>
<dbReference type="InterPro" id="IPR036047">
    <property type="entry name" value="F-box-like_dom_sf"/>
</dbReference>
<evidence type="ECO:0000313" key="4">
    <source>
        <dbReference type="Proteomes" id="UP000054007"/>
    </source>
</evidence>
<dbReference type="InterPro" id="IPR001810">
    <property type="entry name" value="F-box_dom"/>
</dbReference>
<accession>A0A0D7ATD0</accession>
<dbReference type="PROSITE" id="PS50181">
    <property type="entry name" value="FBOX"/>
    <property type="match status" value="1"/>
</dbReference>
<dbReference type="CDD" id="cd09917">
    <property type="entry name" value="F-box_SF"/>
    <property type="match status" value="1"/>
</dbReference>
<name>A0A0D7ATD0_9AGAR</name>
<dbReference type="AlphaFoldDB" id="A0A0D7ATD0"/>
<keyword evidence="4" id="KW-1185">Reference proteome</keyword>
<sequence length="158" mass="17629">MAPKSLQRSSRKRGREASESPPPAKRRTRASIKSSGEVIPDIFRPVYEDDDDGVEGDVKASGLRVRPKPRGRLGRLEAISDMPVELLYAILCHLTPLDLLHLARTSKDLRALLLSRHSSDVWVAARESFSGIFDSNWDVHDNRAVVIPPPPVWMSEPS</sequence>
<gene>
    <name evidence="3" type="ORF">CYLTODRAFT_247073</name>
</gene>
<dbReference type="EMBL" id="KN881063">
    <property type="protein sequence ID" value="KIY61089.1"/>
    <property type="molecule type" value="Genomic_DNA"/>
</dbReference>
<dbReference type="OrthoDB" id="2322499at2759"/>
<dbReference type="STRING" id="1314674.A0A0D7ATD0"/>
<dbReference type="Gene3D" id="1.20.1280.50">
    <property type="match status" value="1"/>
</dbReference>
<feature type="region of interest" description="Disordered" evidence="1">
    <location>
        <begin position="1"/>
        <end position="35"/>
    </location>
</feature>
<feature type="domain" description="F-box" evidence="2">
    <location>
        <begin position="76"/>
        <end position="125"/>
    </location>
</feature>
<dbReference type="Proteomes" id="UP000054007">
    <property type="component" value="Unassembled WGS sequence"/>
</dbReference>
<evidence type="ECO:0000256" key="1">
    <source>
        <dbReference type="SAM" id="MobiDB-lite"/>
    </source>
</evidence>
<organism evidence="3 4">
    <name type="scientific">Cylindrobasidium torrendii FP15055 ss-10</name>
    <dbReference type="NCBI Taxonomy" id="1314674"/>
    <lineage>
        <taxon>Eukaryota</taxon>
        <taxon>Fungi</taxon>
        <taxon>Dikarya</taxon>
        <taxon>Basidiomycota</taxon>
        <taxon>Agaricomycotina</taxon>
        <taxon>Agaricomycetes</taxon>
        <taxon>Agaricomycetidae</taxon>
        <taxon>Agaricales</taxon>
        <taxon>Marasmiineae</taxon>
        <taxon>Physalacriaceae</taxon>
        <taxon>Cylindrobasidium</taxon>
    </lineage>
</organism>
<reference evidence="3 4" key="1">
    <citation type="journal article" date="2015" name="Fungal Genet. Biol.">
        <title>Evolution of novel wood decay mechanisms in Agaricales revealed by the genome sequences of Fistulina hepatica and Cylindrobasidium torrendii.</title>
        <authorList>
            <person name="Floudas D."/>
            <person name="Held B.W."/>
            <person name="Riley R."/>
            <person name="Nagy L.G."/>
            <person name="Koehler G."/>
            <person name="Ransdell A.S."/>
            <person name="Younus H."/>
            <person name="Chow J."/>
            <person name="Chiniquy J."/>
            <person name="Lipzen A."/>
            <person name="Tritt A."/>
            <person name="Sun H."/>
            <person name="Haridas S."/>
            <person name="LaButti K."/>
            <person name="Ohm R.A."/>
            <person name="Kues U."/>
            <person name="Blanchette R.A."/>
            <person name="Grigoriev I.V."/>
            <person name="Minto R.E."/>
            <person name="Hibbett D.S."/>
        </authorList>
    </citation>
    <scope>NUCLEOTIDE SEQUENCE [LARGE SCALE GENOMIC DNA]</scope>
    <source>
        <strain evidence="3 4">FP15055 ss-10</strain>
    </source>
</reference>